<dbReference type="InterPro" id="IPR008881">
    <property type="entry name" value="Trigger_fac_ribosome-bd_bac"/>
</dbReference>
<name>A0AAJ1QV84_9FLAO</name>
<dbReference type="PANTHER" id="PTHR30560:SF3">
    <property type="entry name" value="TRIGGER FACTOR-LIKE PROTEIN TIG, CHLOROPLASTIC"/>
    <property type="match status" value="1"/>
</dbReference>
<dbReference type="InterPro" id="IPR036611">
    <property type="entry name" value="Trigger_fac_ribosome-bd_sf"/>
</dbReference>
<keyword evidence="4" id="KW-1185">Reference proteome</keyword>
<dbReference type="Gene3D" id="3.30.70.1050">
    <property type="entry name" value="Trigger factor ribosome-binding domain"/>
    <property type="match status" value="1"/>
</dbReference>
<accession>A0AAJ1QV84</accession>
<evidence type="ECO:0000313" key="4">
    <source>
        <dbReference type="Proteomes" id="UP000232721"/>
    </source>
</evidence>
<sequence length="440" mass="50268">MNITKESIDALNAVVKVDIVAEDYQAKVSSLLTDYRKKADVPGFRKGHVPMGMIKKQYGKSIMIDEVNKLLQESLNKFIAEEKLEMLGNPLPRMTEDFNWDAEEFSFEFELGLAPVFEVDLKAKDKVTQYNIVATEELLDEEVKNIQTRYGKVSAIEEATEESNITGTFVNEENEINKKSTFIVKDLNGDENIAKLVGAKVGDVVELGTKDLFEDAHRLEHILGVSHDVIHDLDITVSFTVEEVTKTEPADLDKELFDKLFPDGSVTSVTELREKIKEDAEKQFQQQGDQQLLNAITEYLVESTKFDLPADFLKKWLRTAGEKPLTEEEATAEFDKSEKGLRYQLIEGKVMKDNDIKIDYTELVDYAKGFIRTQMAQFGNTNPEEKELDDIAGRILQNQEEAQKLQSQLISNKLLTFYKENMSFKSKELSYEDFIKEVYK</sequence>
<dbReference type="PANTHER" id="PTHR30560">
    <property type="entry name" value="TRIGGER FACTOR CHAPERONE AND PEPTIDYL-PROLYL CIS/TRANS ISOMERASE"/>
    <property type="match status" value="1"/>
</dbReference>
<proteinExistence type="predicted"/>
<dbReference type="InterPro" id="IPR027304">
    <property type="entry name" value="Trigger_fact/SurA_dom_sf"/>
</dbReference>
<evidence type="ECO:0000313" key="2">
    <source>
        <dbReference type="EMBL" id="AUC22018.1"/>
    </source>
</evidence>
<evidence type="ECO:0000259" key="1">
    <source>
        <dbReference type="Pfam" id="PF05697"/>
    </source>
</evidence>
<dbReference type="InterPro" id="IPR037041">
    <property type="entry name" value="Trigger_fac_C_sf"/>
</dbReference>
<feature type="domain" description="Trigger factor ribosome-binding bacterial" evidence="1">
    <location>
        <begin position="1"/>
        <end position="146"/>
    </location>
</feature>
<dbReference type="Proteomes" id="UP000232721">
    <property type="component" value="Chromosome"/>
</dbReference>
<dbReference type="SUPFAM" id="SSF109998">
    <property type="entry name" value="Triger factor/SurA peptide-binding domain-like"/>
    <property type="match status" value="1"/>
</dbReference>
<keyword evidence="3" id="KW-0413">Isomerase</keyword>
<evidence type="ECO:0000313" key="5">
    <source>
        <dbReference type="Proteomes" id="UP001228636"/>
    </source>
</evidence>
<dbReference type="GO" id="GO:0051083">
    <property type="term" value="P:'de novo' cotranslational protein folding"/>
    <property type="evidence" value="ECO:0007669"/>
    <property type="project" value="TreeGrafter"/>
</dbReference>
<dbReference type="RefSeq" id="WP_208891018.1">
    <property type="nucleotide sequence ID" value="NZ_CP019336.1"/>
</dbReference>
<dbReference type="GO" id="GO:0044183">
    <property type="term" value="F:protein folding chaperone"/>
    <property type="evidence" value="ECO:0007669"/>
    <property type="project" value="TreeGrafter"/>
</dbReference>
<dbReference type="GO" id="GO:0043335">
    <property type="term" value="P:protein unfolding"/>
    <property type="evidence" value="ECO:0007669"/>
    <property type="project" value="TreeGrafter"/>
</dbReference>
<dbReference type="NCBIfam" id="TIGR00115">
    <property type="entry name" value="tig"/>
    <property type="match status" value="1"/>
</dbReference>
<reference evidence="2 4" key="2">
    <citation type="submission" date="2017-02" db="EMBL/GenBank/DDBJ databases">
        <title>Trade-off between light-utilization and light-protection in marine flavobacteria.</title>
        <authorList>
            <person name="Kumagai Y."/>
            <person name="Yoshizawa S."/>
            <person name="Kogure K."/>
            <person name="Iwasaki W."/>
        </authorList>
    </citation>
    <scope>NUCLEOTIDE SEQUENCE [LARGE SCALE GENOMIC DNA]</scope>
    <source>
        <strain evidence="2 4">KCTC 23670</strain>
    </source>
</reference>
<dbReference type="PIRSF" id="PIRSF003095">
    <property type="entry name" value="Trigger_factor"/>
    <property type="match status" value="1"/>
</dbReference>
<dbReference type="GO" id="GO:0003755">
    <property type="term" value="F:peptidyl-prolyl cis-trans isomerase activity"/>
    <property type="evidence" value="ECO:0007669"/>
    <property type="project" value="UniProtKB-EC"/>
</dbReference>
<protein>
    <submittedName>
        <fullName evidence="3">Trigger factor</fullName>
        <ecNumber evidence="3">5.2.1.8</ecNumber>
    </submittedName>
</protein>
<dbReference type="Pfam" id="PF05697">
    <property type="entry name" value="Trigger_N"/>
    <property type="match status" value="1"/>
</dbReference>
<organism evidence="3 5">
    <name type="scientific">Polaribacter sejongensis</name>
    <dbReference type="NCBI Taxonomy" id="985043"/>
    <lineage>
        <taxon>Bacteria</taxon>
        <taxon>Pseudomonadati</taxon>
        <taxon>Bacteroidota</taxon>
        <taxon>Flavobacteriia</taxon>
        <taxon>Flavobacteriales</taxon>
        <taxon>Flavobacteriaceae</taxon>
    </lineage>
</organism>
<dbReference type="Gene3D" id="1.10.3120.10">
    <property type="entry name" value="Trigger factor, C-terminal domain"/>
    <property type="match status" value="1"/>
</dbReference>
<dbReference type="GO" id="GO:0043022">
    <property type="term" value="F:ribosome binding"/>
    <property type="evidence" value="ECO:0007669"/>
    <property type="project" value="TreeGrafter"/>
</dbReference>
<dbReference type="Proteomes" id="UP001228636">
    <property type="component" value="Unassembled WGS sequence"/>
</dbReference>
<dbReference type="SUPFAM" id="SSF102735">
    <property type="entry name" value="Trigger factor ribosome-binding domain"/>
    <property type="match status" value="1"/>
</dbReference>
<reference evidence="3" key="3">
    <citation type="submission" date="2023-06" db="EMBL/GenBank/DDBJ databases">
        <authorList>
            <person name="Lucena T."/>
            <person name="Sun Q."/>
        </authorList>
    </citation>
    <scope>NUCLEOTIDE SEQUENCE</scope>
    <source>
        <strain evidence="3">CECT 8670</strain>
    </source>
</reference>
<dbReference type="GO" id="GO:0015031">
    <property type="term" value="P:protein transport"/>
    <property type="evidence" value="ECO:0007669"/>
    <property type="project" value="InterPro"/>
</dbReference>
<reference evidence="3 5" key="1">
    <citation type="journal article" date="2014" name="Int. J. Syst. Evol. Microbiol.">
        <title>Complete genome sequence of Corynebacterium casei LMG S-19264T (=DSM 44701T), isolated from a smear-ripened cheese.</title>
        <authorList>
            <consortium name="US DOE Joint Genome Institute (JGI-PGF)"/>
            <person name="Walter F."/>
            <person name="Albersmeier A."/>
            <person name="Kalinowski J."/>
            <person name="Ruckert C."/>
        </authorList>
    </citation>
    <scope>NUCLEOTIDE SEQUENCE [LARGE SCALE GENOMIC DNA]</scope>
    <source>
        <strain evidence="3 5">CECT 8670</strain>
    </source>
</reference>
<dbReference type="EMBL" id="JAUFQH010000003">
    <property type="protein sequence ID" value="MDN3618675.1"/>
    <property type="molecule type" value="Genomic_DNA"/>
</dbReference>
<dbReference type="EC" id="5.2.1.8" evidence="3"/>
<gene>
    <name evidence="3" type="primary">tig</name>
    <name evidence="2" type="ORF">BTO15_07880</name>
    <name evidence="3" type="ORF">QWY81_04300</name>
</gene>
<dbReference type="EMBL" id="CP019336">
    <property type="protein sequence ID" value="AUC22018.1"/>
    <property type="molecule type" value="Genomic_DNA"/>
</dbReference>
<dbReference type="InterPro" id="IPR005215">
    <property type="entry name" value="Trig_fac"/>
</dbReference>
<dbReference type="AlphaFoldDB" id="A0AAJ1QV84"/>
<evidence type="ECO:0000313" key="3">
    <source>
        <dbReference type="EMBL" id="MDN3618675.1"/>
    </source>
</evidence>